<name>A0A7M2JF89_PSEFL</name>
<protein>
    <submittedName>
        <fullName evidence="1">Uncharacterized protein</fullName>
    </submittedName>
</protein>
<accession>A0A7M2JF89</accession>
<evidence type="ECO:0000313" key="2">
    <source>
        <dbReference type="Proteomes" id="UP000593833"/>
    </source>
</evidence>
<gene>
    <name evidence="1" type="ORF">IM720_03200</name>
</gene>
<dbReference type="Proteomes" id="UP000593833">
    <property type="component" value="Chromosome"/>
</dbReference>
<proteinExistence type="predicted"/>
<dbReference type="EMBL" id="CP063233">
    <property type="protein sequence ID" value="QOU08335.1"/>
    <property type="molecule type" value="Genomic_DNA"/>
</dbReference>
<dbReference type="RefSeq" id="WP_168232151.1">
    <property type="nucleotide sequence ID" value="NZ_CP063233.1"/>
</dbReference>
<dbReference type="AlphaFoldDB" id="A0A7M2JF89"/>
<evidence type="ECO:0000313" key="1">
    <source>
        <dbReference type="EMBL" id="QOU08335.1"/>
    </source>
</evidence>
<organism evidence="1 2">
    <name type="scientific">Pseudomonas fluorescens</name>
    <dbReference type="NCBI Taxonomy" id="294"/>
    <lineage>
        <taxon>Bacteria</taxon>
        <taxon>Pseudomonadati</taxon>
        <taxon>Pseudomonadota</taxon>
        <taxon>Gammaproteobacteria</taxon>
        <taxon>Pseudomonadales</taxon>
        <taxon>Pseudomonadaceae</taxon>
        <taxon>Pseudomonas</taxon>
    </lineage>
</organism>
<reference evidence="1 2" key="1">
    <citation type="submission" date="2020-10" db="EMBL/GenBank/DDBJ databases">
        <title>Complete genome sequence of a novel Pseudomonas fluorescens strain isolated from the flower of kumarahou (Pomaderris kumeraho).</title>
        <authorList>
            <person name="Summers M.C."/>
            <person name="Nowak V."/>
            <person name="Fairhurst M.J."/>
            <person name="Owen J.G."/>
            <person name="Gerth M.L."/>
            <person name="Patrick W.M."/>
        </authorList>
    </citation>
    <scope>NUCLEOTIDE SEQUENCE [LARGE SCALE GENOMIC DNA]</scope>
    <source>
        <strain evidence="1 2">KF1</strain>
    </source>
</reference>
<sequence>MNGNRRRIRDPFLTLAGVFKLMFGILKKGAVRMWAKGSPALNNGHQPNVGNEVSCVTRQAMAAREAAASGGHVETLAR</sequence>